<protein>
    <submittedName>
        <fullName evidence="1">Carboxynorspermidine decarboxylase</fullName>
    </submittedName>
</protein>
<evidence type="ECO:0000313" key="1">
    <source>
        <dbReference type="EMBL" id="MTV75551.1"/>
    </source>
</evidence>
<reference evidence="1 2" key="1">
    <citation type="submission" date="2019-11" db="EMBL/GenBank/DDBJ databases">
        <title>Growth characteristics of pneumococcus vary with the chemical composition of the capsule and with environmental conditions.</title>
        <authorList>
            <person name="Tothpal A."/>
            <person name="Desobry K."/>
            <person name="Joshi S."/>
            <person name="Wyllie A.L."/>
            <person name="Weinberger D.M."/>
        </authorList>
    </citation>
    <scope>NUCLEOTIDE SEQUENCE [LARGE SCALE GENOMIC DNA]</scope>
    <source>
        <strain evidence="2">pnumococcus19F</strain>
    </source>
</reference>
<gene>
    <name evidence="1" type="ORF">GM540_16580</name>
</gene>
<feature type="non-terminal residue" evidence="1">
    <location>
        <position position="1"/>
    </location>
</feature>
<dbReference type="InterPro" id="IPR009006">
    <property type="entry name" value="Ala_racemase/Decarboxylase_C"/>
</dbReference>
<name>A0A6G2DHU7_STREE</name>
<accession>A0A6G2DHU7</accession>
<dbReference type="Proteomes" id="UP000483094">
    <property type="component" value="Unassembled WGS sequence"/>
</dbReference>
<evidence type="ECO:0000313" key="2">
    <source>
        <dbReference type="Proteomes" id="UP000483094"/>
    </source>
</evidence>
<comment type="caution">
    <text evidence="1">The sequence shown here is derived from an EMBL/GenBank/DDBJ whole genome shotgun (WGS) entry which is preliminary data.</text>
</comment>
<dbReference type="GO" id="GO:0003824">
    <property type="term" value="F:catalytic activity"/>
    <property type="evidence" value="ECO:0007669"/>
    <property type="project" value="InterPro"/>
</dbReference>
<dbReference type="AlphaFoldDB" id="A0A6G2DHU7"/>
<dbReference type="EMBL" id="WNHQ01002310">
    <property type="protein sequence ID" value="MTV75551.1"/>
    <property type="molecule type" value="Genomic_DNA"/>
</dbReference>
<dbReference type="SUPFAM" id="SSF50621">
    <property type="entry name" value="Alanine racemase C-terminal domain-like"/>
    <property type="match status" value="1"/>
</dbReference>
<organism evidence="1 2">
    <name type="scientific">Streptococcus pneumoniae</name>
    <dbReference type="NCBI Taxonomy" id="1313"/>
    <lineage>
        <taxon>Bacteria</taxon>
        <taxon>Bacillati</taxon>
        <taxon>Bacillota</taxon>
        <taxon>Bacilli</taxon>
        <taxon>Lactobacillales</taxon>
        <taxon>Streptococcaceae</taxon>
        <taxon>Streptococcus</taxon>
    </lineage>
</organism>
<proteinExistence type="predicted"/>
<sequence length="81" mass="9133">AHTYRLSSNTCLTGDVIGDYSFENPVQIGDRLYFQDMAIYSFVENNTFNGIGLPSLYLMDEQGDCSLLKAFGYQDFKGRLS</sequence>
<dbReference type="Gene3D" id="2.40.37.10">
    <property type="entry name" value="Lyase, Ornithine Decarboxylase, Chain A, domain 1"/>
    <property type="match status" value="1"/>
</dbReference>